<feature type="compositionally biased region" description="Basic and acidic residues" evidence="1">
    <location>
        <begin position="11"/>
        <end position="21"/>
    </location>
</feature>
<comment type="caution">
    <text evidence="2">The sequence shown here is derived from an EMBL/GenBank/DDBJ whole genome shotgun (WGS) entry which is preliminary data.</text>
</comment>
<gene>
    <name evidence="2" type="ORF">SKAU_G00395210</name>
</gene>
<evidence type="ECO:0000313" key="3">
    <source>
        <dbReference type="Proteomes" id="UP001152622"/>
    </source>
</evidence>
<accession>A0A9Q1IBZ7</accession>
<evidence type="ECO:0000256" key="1">
    <source>
        <dbReference type="SAM" id="MobiDB-lite"/>
    </source>
</evidence>
<feature type="compositionally biased region" description="Basic residues" evidence="1">
    <location>
        <begin position="1"/>
        <end position="10"/>
    </location>
</feature>
<protein>
    <submittedName>
        <fullName evidence="2">Uncharacterized protein</fullName>
    </submittedName>
</protein>
<evidence type="ECO:0000313" key="2">
    <source>
        <dbReference type="EMBL" id="KAJ8336178.1"/>
    </source>
</evidence>
<sequence length="113" mass="12556">MGTRSRHRRQETKGVTDKDGAHCLPLKTNPTPPSSPGRRRVHKGQDSLWLTTADPPSRKSAGPPRCGTERLTALRGTERDSRLVGVRRMREMQSDAALLERAVCSPLSMQSLR</sequence>
<dbReference type="AlphaFoldDB" id="A0A9Q1IBZ7"/>
<organism evidence="2 3">
    <name type="scientific">Synaphobranchus kaupii</name>
    <name type="common">Kaup's arrowtooth eel</name>
    <dbReference type="NCBI Taxonomy" id="118154"/>
    <lineage>
        <taxon>Eukaryota</taxon>
        <taxon>Metazoa</taxon>
        <taxon>Chordata</taxon>
        <taxon>Craniata</taxon>
        <taxon>Vertebrata</taxon>
        <taxon>Euteleostomi</taxon>
        <taxon>Actinopterygii</taxon>
        <taxon>Neopterygii</taxon>
        <taxon>Teleostei</taxon>
        <taxon>Anguilliformes</taxon>
        <taxon>Synaphobranchidae</taxon>
        <taxon>Synaphobranchus</taxon>
    </lineage>
</organism>
<reference evidence="2" key="1">
    <citation type="journal article" date="2023" name="Science">
        <title>Genome structures resolve the early diversification of teleost fishes.</title>
        <authorList>
            <person name="Parey E."/>
            <person name="Louis A."/>
            <person name="Montfort J."/>
            <person name="Bouchez O."/>
            <person name="Roques C."/>
            <person name="Iampietro C."/>
            <person name="Lluch J."/>
            <person name="Castinel A."/>
            <person name="Donnadieu C."/>
            <person name="Desvignes T."/>
            <person name="Floi Bucao C."/>
            <person name="Jouanno E."/>
            <person name="Wen M."/>
            <person name="Mejri S."/>
            <person name="Dirks R."/>
            <person name="Jansen H."/>
            <person name="Henkel C."/>
            <person name="Chen W.J."/>
            <person name="Zahm M."/>
            <person name="Cabau C."/>
            <person name="Klopp C."/>
            <person name="Thompson A.W."/>
            <person name="Robinson-Rechavi M."/>
            <person name="Braasch I."/>
            <person name="Lecointre G."/>
            <person name="Bobe J."/>
            <person name="Postlethwait J.H."/>
            <person name="Berthelot C."/>
            <person name="Roest Crollius H."/>
            <person name="Guiguen Y."/>
        </authorList>
    </citation>
    <scope>NUCLEOTIDE SEQUENCE</scope>
    <source>
        <strain evidence="2">WJC10195</strain>
    </source>
</reference>
<keyword evidence="3" id="KW-1185">Reference proteome</keyword>
<proteinExistence type="predicted"/>
<name>A0A9Q1IBZ7_SYNKA</name>
<dbReference type="Proteomes" id="UP001152622">
    <property type="component" value="Chromosome 20"/>
</dbReference>
<feature type="region of interest" description="Disordered" evidence="1">
    <location>
        <begin position="1"/>
        <end position="71"/>
    </location>
</feature>
<dbReference type="EMBL" id="JAINUF010000020">
    <property type="protein sequence ID" value="KAJ8336178.1"/>
    <property type="molecule type" value="Genomic_DNA"/>
</dbReference>